<evidence type="ECO:0000313" key="2">
    <source>
        <dbReference type="EMBL" id="EID78195.1"/>
    </source>
</evidence>
<evidence type="ECO:0000313" key="3">
    <source>
        <dbReference type="Proteomes" id="UP000006447"/>
    </source>
</evidence>
<reference evidence="2 3" key="1">
    <citation type="journal article" date="2012" name="J. Bacteriol.">
        <title>Draft genome sequence of the nitrophenol-degrading actinomycete Rhodococcus imtechensis RKJ300.</title>
        <authorList>
            <person name="Vikram S."/>
            <person name="Kumar S."/>
            <person name="Subramanian S."/>
            <person name="Raghava G.P."/>
        </authorList>
    </citation>
    <scope>NUCLEOTIDE SEQUENCE [LARGE SCALE GENOMIC DNA]</scope>
    <source>
        <strain evidence="2 3">RKJ300</strain>
    </source>
</reference>
<feature type="compositionally biased region" description="Basic residues" evidence="1">
    <location>
        <begin position="119"/>
        <end position="129"/>
    </location>
</feature>
<sequence>MTLANMVAEVDATEIGERTEREVVWPWHELEYALLVADSDRLLADALTPQAVVLLHQVATAPAGPPRPSPPASPGWTVSDPPAPEIRATQRSPPRPEKDRPQRCALTDEQSRKGVINHTRARVRVRRCRLPSPVISFPRGAANPGNPPGRRPPDENCADHESDDRHGRIEAHRH</sequence>
<dbReference type="PATRIC" id="fig|1165867.3.peg.4060"/>
<organism evidence="2 3">
    <name type="scientific">Rhodococcus opacus RKJ300 = JCM 13270</name>
    <dbReference type="NCBI Taxonomy" id="1165867"/>
    <lineage>
        <taxon>Bacteria</taxon>
        <taxon>Bacillati</taxon>
        <taxon>Actinomycetota</taxon>
        <taxon>Actinomycetes</taxon>
        <taxon>Mycobacteriales</taxon>
        <taxon>Nocardiaceae</taxon>
        <taxon>Rhodococcus</taxon>
    </lineage>
</organism>
<proteinExistence type="predicted"/>
<evidence type="ECO:0000256" key="1">
    <source>
        <dbReference type="SAM" id="MobiDB-lite"/>
    </source>
</evidence>
<dbReference type="Proteomes" id="UP000006447">
    <property type="component" value="Unassembled WGS sequence"/>
</dbReference>
<dbReference type="EMBL" id="AJJH01000110">
    <property type="protein sequence ID" value="EID78195.1"/>
    <property type="molecule type" value="Genomic_DNA"/>
</dbReference>
<dbReference type="AlphaFoldDB" id="I0WP79"/>
<name>I0WP79_RHOOP</name>
<comment type="caution">
    <text evidence="2">The sequence shown here is derived from an EMBL/GenBank/DDBJ whole genome shotgun (WGS) entry which is preliminary data.</text>
</comment>
<protein>
    <submittedName>
        <fullName evidence="2">Uncharacterized protein</fullName>
    </submittedName>
</protein>
<gene>
    <name evidence="2" type="ORF">W59_19908</name>
</gene>
<feature type="compositionally biased region" description="Pro residues" evidence="1">
    <location>
        <begin position="63"/>
        <end position="73"/>
    </location>
</feature>
<accession>I0WP79</accession>
<feature type="compositionally biased region" description="Basic and acidic residues" evidence="1">
    <location>
        <begin position="151"/>
        <end position="174"/>
    </location>
</feature>
<feature type="region of interest" description="Disordered" evidence="1">
    <location>
        <begin position="61"/>
        <end position="174"/>
    </location>
</feature>